<accession>A0A532UVW0</accession>
<dbReference type="EMBL" id="NJBN01000008">
    <property type="protein sequence ID" value="TKJ39074.1"/>
    <property type="molecule type" value="Genomic_DNA"/>
</dbReference>
<protein>
    <submittedName>
        <fullName evidence="3">Acetyl-CoA carboxylase biotin carboxyl carrier protein subunit</fullName>
    </submittedName>
</protein>
<evidence type="ECO:0000259" key="2">
    <source>
        <dbReference type="PROSITE" id="PS50968"/>
    </source>
</evidence>
<proteinExistence type="predicted"/>
<evidence type="ECO:0000313" key="3">
    <source>
        <dbReference type="EMBL" id="TKJ39074.1"/>
    </source>
</evidence>
<dbReference type="SUPFAM" id="SSF51230">
    <property type="entry name" value="Single hybrid motif"/>
    <property type="match status" value="1"/>
</dbReference>
<dbReference type="PANTHER" id="PTHR45266">
    <property type="entry name" value="OXALOACETATE DECARBOXYLASE ALPHA CHAIN"/>
    <property type="match status" value="1"/>
</dbReference>
<dbReference type="Pfam" id="PF00364">
    <property type="entry name" value="Biotin_lipoyl"/>
    <property type="match status" value="1"/>
</dbReference>
<dbReference type="Proteomes" id="UP000319619">
    <property type="component" value="Unassembled WGS sequence"/>
</dbReference>
<sequence length="172" mass="19216">MKYFAEIDDLSYQIELKSDNHFSIDGKAHSFDLMRSSKPEQFSLIIDGQSYQVWMEKLNSTSAGSPARVRVHLSGYDFEFTLDDERSKKLREYTSAESSTEDEGRVVAPMPGLVVKLLVELGQKVKKGDGVAIVEAMKMENEIRAPIIGEVREIVVTEKQAVEKGDTLAVIG</sequence>
<keyword evidence="1" id="KW-0092">Biotin</keyword>
<dbReference type="Gene3D" id="2.40.50.100">
    <property type="match status" value="1"/>
</dbReference>
<feature type="domain" description="Lipoyl-binding" evidence="2">
    <location>
        <begin position="94"/>
        <end position="172"/>
    </location>
</feature>
<comment type="caution">
    <text evidence="3">The sequence shown here is derived from an EMBL/GenBank/DDBJ whole genome shotgun (WGS) entry which is preliminary data.</text>
</comment>
<dbReference type="CDD" id="cd06850">
    <property type="entry name" value="biotinyl_domain"/>
    <property type="match status" value="1"/>
</dbReference>
<organism evidence="3 4">
    <name type="scientific">candidate division LCP-89 bacterium B3_LCP</name>
    <dbReference type="NCBI Taxonomy" id="2012998"/>
    <lineage>
        <taxon>Bacteria</taxon>
        <taxon>Pseudomonadati</taxon>
        <taxon>Bacteria division LCP-89</taxon>
    </lineage>
</organism>
<dbReference type="InterPro" id="IPR000089">
    <property type="entry name" value="Biotin_lipoyl"/>
</dbReference>
<dbReference type="AlphaFoldDB" id="A0A532UVW0"/>
<dbReference type="InterPro" id="IPR050709">
    <property type="entry name" value="Biotin_Carboxyl_Carrier/Decarb"/>
</dbReference>
<evidence type="ECO:0000256" key="1">
    <source>
        <dbReference type="ARBA" id="ARBA00023267"/>
    </source>
</evidence>
<dbReference type="PROSITE" id="PS50968">
    <property type="entry name" value="BIOTINYL_LIPOYL"/>
    <property type="match status" value="1"/>
</dbReference>
<dbReference type="InterPro" id="IPR001882">
    <property type="entry name" value="Biotin_BS"/>
</dbReference>
<reference evidence="3 4" key="1">
    <citation type="submission" date="2017-06" db="EMBL/GenBank/DDBJ databases">
        <title>Novel microbial phyla capable of carbon fixation and sulfur reduction in deep-sea sediments.</title>
        <authorList>
            <person name="Huang J."/>
            <person name="Baker B."/>
            <person name="Wang Y."/>
        </authorList>
    </citation>
    <scope>NUCLEOTIDE SEQUENCE [LARGE SCALE GENOMIC DNA]</scope>
    <source>
        <strain evidence="3">B3_LCP</strain>
    </source>
</reference>
<evidence type="ECO:0000313" key="4">
    <source>
        <dbReference type="Proteomes" id="UP000319619"/>
    </source>
</evidence>
<dbReference type="FunFam" id="2.40.50.100:FF:000003">
    <property type="entry name" value="Acetyl-CoA carboxylase biotin carboxyl carrier protein"/>
    <property type="match status" value="1"/>
</dbReference>
<dbReference type="PANTHER" id="PTHR45266:SF3">
    <property type="entry name" value="OXALOACETATE DECARBOXYLASE ALPHA CHAIN"/>
    <property type="match status" value="1"/>
</dbReference>
<gene>
    <name evidence="3" type="ORF">CEE37_11665</name>
</gene>
<dbReference type="PROSITE" id="PS00188">
    <property type="entry name" value="BIOTIN"/>
    <property type="match status" value="1"/>
</dbReference>
<dbReference type="InterPro" id="IPR011053">
    <property type="entry name" value="Single_hybrid_motif"/>
</dbReference>
<name>A0A532UVW0_UNCL8</name>